<comment type="caution">
    <text evidence="2">The sequence shown here is derived from an EMBL/GenBank/DDBJ whole genome shotgun (WGS) entry which is preliminary data.</text>
</comment>
<evidence type="ECO:0000313" key="2">
    <source>
        <dbReference type="EMBL" id="MBN6101872.1"/>
    </source>
</evidence>
<keyword evidence="1" id="KW-0732">Signal</keyword>
<feature type="chain" id="PRO_5045520428" evidence="1">
    <location>
        <begin position="29"/>
        <end position="144"/>
    </location>
</feature>
<dbReference type="Proteomes" id="UP000695802">
    <property type="component" value="Unassembled WGS sequence"/>
</dbReference>
<gene>
    <name evidence="2" type="ORF">JR064_06785</name>
</gene>
<protein>
    <submittedName>
        <fullName evidence="2">Uncharacterized protein</fullName>
    </submittedName>
</protein>
<feature type="signal peptide" evidence="1">
    <location>
        <begin position="1"/>
        <end position="28"/>
    </location>
</feature>
<keyword evidence="3" id="KW-1185">Reference proteome</keyword>
<reference evidence="2 3" key="1">
    <citation type="submission" date="2021-02" db="EMBL/GenBank/DDBJ databases">
        <title>Taxonomically Unique Crown Gall-Associated Xanthomonas Stains Have Deficiency in Virulence Repertories.</title>
        <authorList>
            <person name="Mafakheri H."/>
            <person name="Taghavi S.M."/>
            <person name="Dimkic I."/>
            <person name="Nemanja K."/>
            <person name="Osdaghi E."/>
        </authorList>
    </citation>
    <scope>NUCLEOTIDE SEQUENCE [LARGE SCALE GENOMIC DNA]</scope>
    <source>
        <strain evidence="2 3">FX4</strain>
    </source>
</reference>
<dbReference type="RefSeq" id="WP_206229210.1">
    <property type="nucleotide sequence ID" value="NZ_JAFIWB010000004.1"/>
</dbReference>
<name>A0ABS3B079_9XANT</name>
<dbReference type="EMBL" id="JAFIWB010000004">
    <property type="protein sequence ID" value="MBN6101872.1"/>
    <property type="molecule type" value="Genomic_DNA"/>
</dbReference>
<sequence length="144" mass="16333">MKTMKWKIFAAQTVACLALCLGTTAAQAACPYPFQLSGNIDQQWKQVTNSAWNKMLPRQWTDNGFHFYSRVRERGPADGINTPSDLESEIRKKVREEPEGKPNRWQIVLPIVNSKGINLHVIYDYDGGKSSKCQLVTLSYPSQK</sequence>
<proteinExistence type="predicted"/>
<organism evidence="2 3">
    <name type="scientific">Xanthomonas bonasiae</name>
    <dbReference type="NCBI Taxonomy" id="2810351"/>
    <lineage>
        <taxon>Bacteria</taxon>
        <taxon>Pseudomonadati</taxon>
        <taxon>Pseudomonadota</taxon>
        <taxon>Gammaproteobacteria</taxon>
        <taxon>Lysobacterales</taxon>
        <taxon>Lysobacteraceae</taxon>
        <taxon>Xanthomonas</taxon>
    </lineage>
</organism>
<accession>A0ABS3B079</accession>
<evidence type="ECO:0000256" key="1">
    <source>
        <dbReference type="SAM" id="SignalP"/>
    </source>
</evidence>
<evidence type="ECO:0000313" key="3">
    <source>
        <dbReference type="Proteomes" id="UP000695802"/>
    </source>
</evidence>